<gene>
    <name evidence="1" type="ORF">PG986_005172</name>
</gene>
<evidence type="ECO:0000313" key="1">
    <source>
        <dbReference type="EMBL" id="KAK7955950.1"/>
    </source>
</evidence>
<protein>
    <submittedName>
        <fullName evidence="1">Uncharacterized protein</fullName>
    </submittedName>
</protein>
<comment type="caution">
    <text evidence="1">The sequence shown here is derived from an EMBL/GenBank/DDBJ whole genome shotgun (WGS) entry which is preliminary data.</text>
</comment>
<dbReference type="EMBL" id="JAQQWE010000004">
    <property type="protein sequence ID" value="KAK7955950.1"/>
    <property type="molecule type" value="Genomic_DNA"/>
</dbReference>
<dbReference type="RefSeq" id="XP_066701256.1">
    <property type="nucleotide sequence ID" value="XM_066841394.1"/>
</dbReference>
<dbReference type="GeneID" id="92074456"/>
<name>A0ABR1QGU1_9PEZI</name>
<sequence>MESDALLKGSREHSIVVQQLMGFAVVWSSAVISATDKSGNGDLTGAFYTLTRDVAMLATDRIVQVPSGAKGHTRRAGEGVGVKEEPVLAIITLKCVKVSQEPLSRVHADGGKVDGTEVAGRGHVVVDNVGV</sequence>
<organism evidence="1 2">
    <name type="scientific">Apiospora aurea</name>
    <dbReference type="NCBI Taxonomy" id="335848"/>
    <lineage>
        <taxon>Eukaryota</taxon>
        <taxon>Fungi</taxon>
        <taxon>Dikarya</taxon>
        <taxon>Ascomycota</taxon>
        <taxon>Pezizomycotina</taxon>
        <taxon>Sordariomycetes</taxon>
        <taxon>Xylariomycetidae</taxon>
        <taxon>Amphisphaeriales</taxon>
        <taxon>Apiosporaceae</taxon>
        <taxon>Apiospora</taxon>
    </lineage>
</organism>
<accession>A0ABR1QGU1</accession>
<reference evidence="1 2" key="1">
    <citation type="submission" date="2023-01" db="EMBL/GenBank/DDBJ databases">
        <title>Analysis of 21 Apiospora genomes using comparative genomics revels a genus with tremendous synthesis potential of carbohydrate active enzymes and secondary metabolites.</title>
        <authorList>
            <person name="Sorensen T."/>
        </authorList>
    </citation>
    <scope>NUCLEOTIDE SEQUENCE [LARGE SCALE GENOMIC DNA]</scope>
    <source>
        <strain evidence="1 2">CBS 24483</strain>
    </source>
</reference>
<dbReference type="Proteomes" id="UP001391051">
    <property type="component" value="Unassembled WGS sequence"/>
</dbReference>
<keyword evidence="2" id="KW-1185">Reference proteome</keyword>
<proteinExistence type="predicted"/>
<evidence type="ECO:0000313" key="2">
    <source>
        <dbReference type="Proteomes" id="UP001391051"/>
    </source>
</evidence>